<comment type="caution">
    <text evidence="1">The sequence shown here is derived from an EMBL/GenBank/DDBJ whole genome shotgun (WGS) entry which is preliminary data.</text>
</comment>
<dbReference type="RefSeq" id="WP_131829607.1">
    <property type="nucleotide sequence ID" value="NZ_MLCO01000147.1"/>
</dbReference>
<evidence type="ECO:0000313" key="1">
    <source>
        <dbReference type="EMBL" id="ONG52034.1"/>
    </source>
</evidence>
<proteinExistence type="predicted"/>
<gene>
    <name evidence="1" type="ORF">BKE38_15145</name>
</gene>
<evidence type="ECO:0000313" key="2">
    <source>
        <dbReference type="Proteomes" id="UP000188879"/>
    </source>
</evidence>
<dbReference type="AlphaFoldDB" id="A0A1V2H0K5"/>
<reference evidence="1 2" key="1">
    <citation type="submission" date="2016-10" db="EMBL/GenBank/DDBJ databases">
        <title>Draft Genome sequence of Roseomonas sp. strain M3.</title>
        <authorList>
            <person name="Subhash Y."/>
            <person name="Lee S."/>
        </authorList>
    </citation>
    <scope>NUCLEOTIDE SEQUENCE [LARGE SCALE GENOMIC DNA]</scope>
    <source>
        <strain evidence="1 2">M3</strain>
    </source>
</reference>
<accession>A0A1V2H0K5</accession>
<dbReference type="EMBL" id="MLCO01000147">
    <property type="protein sequence ID" value="ONG52034.1"/>
    <property type="molecule type" value="Genomic_DNA"/>
</dbReference>
<organism evidence="1 2">
    <name type="scientific">Teichococcus deserti</name>
    <dbReference type="NCBI Taxonomy" id="1817963"/>
    <lineage>
        <taxon>Bacteria</taxon>
        <taxon>Pseudomonadati</taxon>
        <taxon>Pseudomonadota</taxon>
        <taxon>Alphaproteobacteria</taxon>
        <taxon>Acetobacterales</taxon>
        <taxon>Roseomonadaceae</taxon>
        <taxon>Roseomonas</taxon>
    </lineage>
</organism>
<name>A0A1V2H0K5_9PROT</name>
<dbReference type="Proteomes" id="UP000188879">
    <property type="component" value="Unassembled WGS sequence"/>
</dbReference>
<protein>
    <submittedName>
        <fullName evidence="1">Uncharacterized protein</fullName>
    </submittedName>
</protein>
<sequence length="352" mass="38671">MAERLPPLPEILGGKIRDGGLEISLDRPLGAGESLILSLEGGGQHPSPCFELAALAAEGAGFVARQSLAGVEQPFEQVSVRLRQGGTEQKLDTDKPGFQLHTLYAPTEKRFAEIYFNKRNRVTDPETLTFACEQFFRHYRLNPAHLAVITVIYGYRALDAASPGRVRTALQRVAEIEPAVRALPSSRSPRTDRDSLLYSVNVIQWHLTLYLGDREATLAALGAAHDEAAGNLHPYFMAAFNACRSLLLLGYLRAGQGERVASEAVFRTSFDLYRNAIADFDGRGLHFNELAQAHRAAALGLMCQEEVQRKRQLLRMPSILEAVLRIDPASPAGATMRQNLKAMLADAKVRVA</sequence>
<keyword evidence="2" id="KW-1185">Reference proteome</keyword>